<keyword evidence="2" id="KW-1185">Reference proteome</keyword>
<proteinExistence type="predicted"/>
<dbReference type="CDD" id="cd04793">
    <property type="entry name" value="LanC"/>
    <property type="match status" value="1"/>
</dbReference>
<organism evidence="1 2">
    <name type="scientific">Actinomadura meridiana</name>
    <dbReference type="NCBI Taxonomy" id="559626"/>
    <lineage>
        <taxon>Bacteria</taxon>
        <taxon>Bacillati</taxon>
        <taxon>Actinomycetota</taxon>
        <taxon>Actinomycetes</taxon>
        <taxon>Streptosporangiales</taxon>
        <taxon>Thermomonosporaceae</taxon>
        <taxon>Actinomadura</taxon>
    </lineage>
</organism>
<dbReference type="RefSeq" id="WP_344903125.1">
    <property type="nucleotide sequence ID" value="NZ_BAABAS010000020.1"/>
</dbReference>
<dbReference type="SMART" id="SM01260">
    <property type="entry name" value="LANC_like"/>
    <property type="match status" value="1"/>
</dbReference>
<evidence type="ECO:0000313" key="1">
    <source>
        <dbReference type="EMBL" id="GAA4239287.1"/>
    </source>
</evidence>
<protein>
    <submittedName>
        <fullName evidence="1">Lanthionine synthetase C family protein</fullName>
    </submittedName>
</protein>
<dbReference type="InterPro" id="IPR033889">
    <property type="entry name" value="LanC"/>
</dbReference>
<dbReference type="Pfam" id="PF05147">
    <property type="entry name" value="LANC_like"/>
    <property type="match status" value="1"/>
</dbReference>
<gene>
    <name evidence="1" type="ORF">GCM10022254_58800</name>
</gene>
<dbReference type="Gene3D" id="1.50.10.20">
    <property type="match status" value="1"/>
</dbReference>
<reference evidence="2" key="1">
    <citation type="journal article" date="2019" name="Int. J. Syst. Evol. Microbiol.">
        <title>The Global Catalogue of Microorganisms (GCM) 10K type strain sequencing project: providing services to taxonomists for standard genome sequencing and annotation.</title>
        <authorList>
            <consortium name="The Broad Institute Genomics Platform"/>
            <consortium name="The Broad Institute Genome Sequencing Center for Infectious Disease"/>
            <person name="Wu L."/>
            <person name="Ma J."/>
        </authorList>
    </citation>
    <scope>NUCLEOTIDE SEQUENCE [LARGE SCALE GENOMIC DNA]</scope>
    <source>
        <strain evidence="2">JCM 17440</strain>
    </source>
</reference>
<name>A0ABP8CH70_9ACTN</name>
<dbReference type="PRINTS" id="PR01955">
    <property type="entry name" value="LANCFRANKIA"/>
</dbReference>
<dbReference type="EMBL" id="BAABAS010000020">
    <property type="protein sequence ID" value="GAA4239287.1"/>
    <property type="molecule type" value="Genomic_DNA"/>
</dbReference>
<accession>A0ABP8CH70</accession>
<sequence>MSGLLDLVHPLPLDQGSARDLSARLADTLAVPPPHPDLAGIDPDSPRWDGQSLSCGHPGIAILHGTRARDNVSPWSRAAAWFAAATKEPLAAAGGAGLWHGAPALGFALHAAALPEHAAHLLKQLDHVVTEMVQRQLGDAAKRMAASLRPVPGEFDLVRGLTGLGAYLLARDPSYPALRDVLACLVRLTVPIPAADAAGTEVPGWWTLHMPVGKPVELFADGYSDQGMAHGISGPLALLSLAYRARVIVPGQAEAIATITSWLDRVQQVDEAGPWWPERLTLTDLRTQRSHQDGPARPSWCYGTPGIARALQLAALAQGDSRRQRHAEHALLACVTDHHQLDRLADLTLCHGWSGLITTVWTATTDSLSPMLGLQLSALITAAGNRSLPVPERPGLIDGTAGLALTQHSIATGRLGPWTNCLLLTGTEPT</sequence>
<evidence type="ECO:0000313" key="2">
    <source>
        <dbReference type="Proteomes" id="UP001501710"/>
    </source>
</evidence>
<dbReference type="PRINTS" id="PR01950">
    <property type="entry name" value="LANCSUPER"/>
</dbReference>
<dbReference type="Proteomes" id="UP001501710">
    <property type="component" value="Unassembled WGS sequence"/>
</dbReference>
<comment type="caution">
    <text evidence="1">The sequence shown here is derived from an EMBL/GenBank/DDBJ whole genome shotgun (WGS) entry which is preliminary data.</text>
</comment>
<dbReference type="SUPFAM" id="SSF158745">
    <property type="entry name" value="LanC-like"/>
    <property type="match status" value="1"/>
</dbReference>
<dbReference type="InterPro" id="IPR007822">
    <property type="entry name" value="LANC-like"/>
</dbReference>